<dbReference type="InterPro" id="IPR032690">
    <property type="entry name" value="CarS"/>
</dbReference>
<name>A0A2A2I141_9GAMM</name>
<keyword evidence="1" id="KW-0812">Transmembrane</keyword>
<evidence type="ECO:0008006" key="4">
    <source>
        <dbReference type="Google" id="ProtNLM"/>
    </source>
</evidence>
<dbReference type="RefSeq" id="WP_095611589.1">
    <property type="nucleotide sequence ID" value="NZ_NMPM01000065.1"/>
</dbReference>
<reference evidence="2 3" key="1">
    <citation type="submission" date="2017-07" db="EMBL/GenBank/DDBJ databases">
        <title>Tamlnaduibacter salinus (Mi-7) genome sequencing.</title>
        <authorList>
            <person name="Verma A."/>
            <person name="Krishnamurthi S."/>
        </authorList>
    </citation>
    <scope>NUCLEOTIDE SEQUENCE [LARGE SCALE GENOMIC DNA]</scope>
    <source>
        <strain evidence="2 3">Mi-7</strain>
    </source>
</reference>
<dbReference type="PANTHER" id="PTHR39650:SF1">
    <property type="entry name" value="CDP-ARCHAEOL SYNTHASE"/>
    <property type="match status" value="1"/>
</dbReference>
<evidence type="ECO:0000256" key="1">
    <source>
        <dbReference type="SAM" id="Phobius"/>
    </source>
</evidence>
<dbReference type="Pfam" id="PF01864">
    <property type="entry name" value="CarS-like"/>
    <property type="match status" value="1"/>
</dbReference>
<dbReference type="AlphaFoldDB" id="A0A2A2I141"/>
<sequence>MILTLLLILLAANGAPVLLRSLIGRRGASPVDGGRLAWDGRPWLGASKTWRGLLAGILLAAVVAWLLGPGALFGAVLGALAMAGDLFSSFVKRRLGKASSDRVTGLDQIPESLLPALAAGVWLALAVWQVLAVVLLFMLADMVGSPLLYRLGLRRHPH</sequence>
<keyword evidence="1" id="KW-1133">Transmembrane helix</keyword>
<dbReference type="Proteomes" id="UP000218332">
    <property type="component" value="Unassembled WGS sequence"/>
</dbReference>
<keyword evidence="3" id="KW-1185">Reference proteome</keyword>
<evidence type="ECO:0000313" key="3">
    <source>
        <dbReference type="Proteomes" id="UP000218332"/>
    </source>
</evidence>
<proteinExistence type="predicted"/>
<evidence type="ECO:0000313" key="2">
    <source>
        <dbReference type="EMBL" id="PAV25367.1"/>
    </source>
</evidence>
<feature type="transmembrane region" description="Helical" evidence="1">
    <location>
        <begin position="116"/>
        <end position="140"/>
    </location>
</feature>
<dbReference type="PANTHER" id="PTHR39650">
    <property type="entry name" value="CDP-ARCHAEOL SYNTHASE"/>
    <property type="match status" value="1"/>
</dbReference>
<organism evidence="2 3">
    <name type="scientific">Tamilnaduibacter salinus</name>
    <dbReference type="NCBI Taxonomy" id="1484056"/>
    <lineage>
        <taxon>Bacteria</taxon>
        <taxon>Pseudomonadati</taxon>
        <taxon>Pseudomonadota</taxon>
        <taxon>Gammaproteobacteria</taxon>
        <taxon>Pseudomonadales</taxon>
        <taxon>Marinobacteraceae</taxon>
        <taxon>Tamilnaduibacter</taxon>
    </lineage>
</organism>
<feature type="transmembrane region" description="Helical" evidence="1">
    <location>
        <begin position="53"/>
        <end position="84"/>
    </location>
</feature>
<protein>
    <recommendedName>
        <fullName evidence="4">CDP-2,3-bis-(O-geranylgeranyl)-sn-glycerol synthase</fullName>
    </recommendedName>
</protein>
<comment type="caution">
    <text evidence="2">The sequence shown here is derived from an EMBL/GenBank/DDBJ whole genome shotgun (WGS) entry which is preliminary data.</text>
</comment>
<keyword evidence="1" id="KW-0472">Membrane</keyword>
<dbReference type="EMBL" id="NMPM01000065">
    <property type="protein sequence ID" value="PAV25367.1"/>
    <property type="molecule type" value="Genomic_DNA"/>
</dbReference>
<accession>A0A2A2I141</accession>
<gene>
    <name evidence="2" type="ORF">CF392_11430</name>
</gene>